<dbReference type="Proteomes" id="UP000001072">
    <property type="component" value="Unassembled WGS sequence"/>
</dbReference>
<accession>F4S716</accession>
<dbReference type="SMART" id="SM00220">
    <property type="entry name" value="S_TKc"/>
    <property type="match status" value="1"/>
</dbReference>
<proteinExistence type="inferred from homology"/>
<keyword evidence="6 7" id="KW-0067">ATP-binding</keyword>
<protein>
    <recommendedName>
        <fullName evidence="9">Protein kinase domain-containing protein</fullName>
    </recommendedName>
</protein>
<dbReference type="InParanoid" id="F4S716"/>
<evidence type="ECO:0000259" key="9">
    <source>
        <dbReference type="PROSITE" id="PS50011"/>
    </source>
</evidence>
<evidence type="ECO:0000256" key="5">
    <source>
        <dbReference type="ARBA" id="ARBA00022777"/>
    </source>
</evidence>
<feature type="domain" description="Protein kinase" evidence="9">
    <location>
        <begin position="14"/>
        <end position="273"/>
    </location>
</feature>
<dbReference type="PROSITE" id="PS00107">
    <property type="entry name" value="PROTEIN_KINASE_ATP"/>
    <property type="match status" value="1"/>
</dbReference>
<keyword evidence="2" id="KW-0597">Phosphoprotein</keyword>
<dbReference type="EMBL" id="GL883157">
    <property type="protein sequence ID" value="EGF99557.1"/>
    <property type="molecule type" value="Genomic_DNA"/>
</dbReference>
<dbReference type="GeneID" id="18927871"/>
<evidence type="ECO:0000313" key="10">
    <source>
        <dbReference type="EMBL" id="EGF99557.1"/>
    </source>
</evidence>
<dbReference type="PROSITE" id="PS00108">
    <property type="entry name" value="PROTEIN_KINASE_ST"/>
    <property type="match status" value="1"/>
</dbReference>
<dbReference type="GO" id="GO:0005524">
    <property type="term" value="F:ATP binding"/>
    <property type="evidence" value="ECO:0007669"/>
    <property type="project" value="UniProtKB-UniRule"/>
</dbReference>
<evidence type="ECO:0000256" key="4">
    <source>
        <dbReference type="ARBA" id="ARBA00022741"/>
    </source>
</evidence>
<dbReference type="FunFam" id="1.10.510.10:FF:000571">
    <property type="entry name" value="Maternal embryonic leucine zipper kinase"/>
    <property type="match status" value="1"/>
</dbReference>
<evidence type="ECO:0000256" key="7">
    <source>
        <dbReference type="PROSITE-ProRule" id="PRU10141"/>
    </source>
</evidence>
<organism evidence="11">
    <name type="scientific">Melampsora larici-populina (strain 98AG31 / pathotype 3-4-7)</name>
    <name type="common">Poplar leaf rust fungus</name>
    <dbReference type="NCBI Taxonomy" id="747676"/>
    <lineage>
        <taxon>Eukaryota</taxon>
        <taxon>Fungi</taxon>
        <taxon>Dikarya</taxon>
        <taxon>Basidiomycota</taxon>
        <taxon>Pucciniomycotina</taxon>
        <taxon>Pucciniomycetes</taxon>
        <taxon>Pucciniales</taxon>
        <taxon>Melampsoraceae</taxon>
        <taxon>Melampsora</taxon>
    </lineage>
</organism>
<evidence type="ECO:0000256" key="2">
    <source>
        <dbReference type="ARBA" id="ARBA00022553"/>
    </source>
</evidence>
<dbReference type="InterPro" id="IPR017441">
    <property type="entry name" value="Protein_kinase_ATP_BS"/>
</dbReference>
<keyword evidence="1 8" id="KW-0723">Serine/threonine-protein kinase</keyword>
<dbReference type="FunFam" id="3.30.200.20:FF:000042">
    <property type="entry name" value="Aurora kinase A"/>
    <property type="match status" value="1"/>
</dbReference>
<keyword evidence="3" id="KW-0808">Transferase</keyword>
<evidence type="ECO:0000256" key="6">
    <source>
        <dbReference type="ARBA" id="ARBA00022840"/>
    </source>
</evidence>
<dbReference type="OrthoDB" id="2502876at2759"/>
<name>F4S716_MELLP</name>
<reference evidence="11" key="1">
    <citation type="journal article" date="2011" name="Proc. Natl. Acad. Sci. U.S.A.">
        <title>Obligate biotrophy features unraveled by the genomic analysis of rust fungi.</title>
        <authorList>
            <person name="Duplessis S."/>
            <person name="Cuomo C.A."/>
            <person name="Lin Y.-C."/>
            <person name="Aerts A."/>
            <person name="Tisserant E."/>
            <person name="Veneault-Fourrey C."/>
            <person name="Joly D.L."/>
            <person name="Hacquard S."/>
            <person name="Amselem J."/>
            <person name="Cantarel B.L."/>
            <person name="Chiu R."/>
            <person name="Coutinho P.M."/>
            <person name="Feau N."/>
            <person name="Field M."/>
            <person name="Frey P."/>
            <person name="Gelhaye E."/>
            <person name="Goldberg J."/>
            <person name="Grabherr M.G."/>
            <person name="Kodira C.D."/>
            <person name="Kohler A."/>
            <person name="Kuees U."/>
            <person name="Lindquist E.A."/>
            <person name="Lucas S.M."/>
            <person name="Mago R."/>
            <person name="Mauceli E."/>
            <person name="Morin E."/>
            <person name="Murat C."/>
            <person name="Pangilinan J.L."/>
            <person name="Park R."/>
            <person name="Pearson M."/>
            <person name="Quesneville H."/>
            <person name="Rouhier N."/>
            <person name="Sakthikumar S."/>
            <person name="Salamov A.A."/>
            <person name="Schmutz J."/>
            <person name="Selles B."/>
            <person name="Shapiro H."/>
            <person name="Tanguay P."/>
            <person name="Tuskan G.A."/>
            <person name="Henrissat B."/>
            <person name="Van de Peer Y."/>
            <person name="Rouze P."/>
            <person name="Ellis J.G."/>
            <person name="Dodds P.N."/>
            <person name="Schein J.E."/>
            <person name="Zhong S."/>
            <person name="Hamelin R.C."/>
            <person name="Grigoriev I.V."/>
            <person name="Szabo L.J."/>
            <person name="Martin F."/>
        </authorList>
    </citation>
    <scope>NUCLEOTIDE SEQUENCE [LARGE SCALE GENOMIC DNA]</scope>
    <source>
        <strain evidence="11">98AG31 / pathotype 3-4-7</strain>
    </source>
</reference>
<evidence type="ECO:0000256" key="8">
    <source>
        <dbReference type="RuleBase" id="RU000304"/>
    </source>
</evidence>
<dbReference type="InterPro" id="IPR011009">
    <property type="entry name" value="Kinase-like_dom_sf"/>
</dbReference>
<feature type="binding site" evidence="7">
    <location>
        <position position="43"/>
    </location>
    <ligand>
        <name>ATP</name>
        <dbReference type="ChEBI" id="CHEBI:30616"/>
    </ligand>
</feature>
<dbReference type="Gene3D" id="3.30.200.20">
    <property type="entry name" value="Phosphorylase Kinase, domain 1"/>
    <property type="match status" value="1"/>
</dbReference>
<dbReference type="PANTHER" id="PTHR24351">
    <property type="entry name" value="RIBOSOMAL PROTEIN S6 KINASE"/>
    <property type="match status" value="1"/>
</dbReference>
<evidence type="ECO:0000313" key="11">
    <source>
        <dbReference type="Proteomes" id="UP000001072"/>
    </source>
</evidence>
<keyword evidence="11" id="KW-1185">Reference proteome</keyword>
<dbReference type="RefSeq" id="XP_007417131.1">
    <property type="nucleotide sequence ID" value="XM_007417069.1"/>
</dbReference>
<evidence type="ECO:0000256" key="3">
    <source>
        <dbReference type="ARBA" id="ARBA00022679"/>
    </source>
</evidence>
<dbReference type="Gene3D" id="1.10.510.10">
    <property type="entry name" value="Transferase(Phosphotransferase) domain 1"/>
    <property type="match status" value="1"/>
</dbReference>
<dbReference type="SUPFAM" id="SSF56112">
    <property type="entry name" value="Protein kinase-like (PK-like)"/>
    <property type="match status" value="1"/>
</dbReference>
<dbReference type="STRING" id="747676.F4S716"/>
<dbReference type="VEuPathDB" id="FungiDB:MELLADRAFT_40213"/>
<dbReference type="eggNOG" id="KOG0616">
    <property type="taxonomic scope" value="Eukaryota"/>
</dbReference>
<dbReference type="KEGG" id="mlr:MELLADRAFT_40213"/>
<dbReference type="HOGENOM" id="CLU_000288_63_5_1"/>
<dbReference type="CDD" id="cd05123">
    <property type="entry name" value="STKc_AGC"/>
    <property type="match status" value="1"/>
</dbReference>
<evidence type="ECO:0000256" key="1">
    <source>
        <dbReference type="ARBA" id="ARBA00022527"/>
    </source>
</evidence>
<dbReference type="AlphaFoldDB" id="F4S716"/>
<comment type="similarity">
    <text evidence="8">Belongs to the protein kinase superfamily.</text>
</comment>
<dbReference type="GO" id="GO:0004674">
    <property type="term" value="F:protein serine/threonine kinase activity"/>
    <property type="evidence" value="ECO:0007669"/>
    <property type="project" value="UniProtKB-KW"/>
</dbReference>
<dbReference type="InterPro" id="IPR008271">
    <property type="entry name" value="Ser/Thr_kinase_AS"/>
</dbReference>
<sequence length="293" mass="33636">MSSNPSLPTTIANYQLVEEIGRGAFGVVWLSRSKKTSQVYAIKILDKQELISPKQKESIESEIKIMKKLRKKPFVLQFHETFANSRYVFIVIEYAEMGDLYNLLVKNGKLSKDQVGYYIIQISAGLNELHQSKIIYRDLKPSNVLLTHEGHVKLADFGLSKEVSSFDDDKTGSLCGTIVYLAPEVIRGEDYSFSIDWYSLGILTHELYFNTIPIANGDPPENSHELMKLIMNGDLTLDPDLEPEGQSFIYWLTDFNPKRRPKDFNHIKLHPWLSNLPWRKILLNQSDYEGGWC</sequence>
<keyword evidence="4 7" id="KW-0547">Nucleotide-binding</keyword>
<dbReference type="PROSITE" id="PS50011">
    <property type="entry name" value="PROTEIN_KINASE_DOM"/>
    <property type="match status" value="1"/>
</dbReference>
<keyword evidence="5" id="KW-0418">Kinase</keyword>
<dbReference type="InterPro" id="IPR000719">
    <property type="entry name" value="Prot_kinase_dom"/>
</dbReference>
<gene>
    <name evidence="10" type="ORF">MELLADRAFT_40213</name>
</gene>
<dbReference type="Pfam" id="PF00069">
    <property type="entry name" value="Pkinase"/>
    <property type="match status" value="1"/>
</dbReference>
<dbReference type="InterPro" id="IPR045270">
    <property type="entry name" value="STKc_AGC"/>
</dbReference>